<keyword evidence="3" id="KW-1133">Transmembrane helix</keyword>
<evidence type="ECO:0000256" key="1">
    <source>
        <dbReference type="ARBA" id="ARBA00022737"/>
    </source>
</evidence>
<dbReference type="EMBL" id="PKPP01002644">
    <property type="protein sequence ID" value="PWA73964.1"/>
    <property type="molecule type" value="Genomic_DNA"/>
</dbReference>
<keyword evidence="3" id="KW-0472">Membrane</keyword>
<keyword evidence="3" id="KW-0812">Transmembrane</keyword>
<sequence>MSRILKKHPKRLKDLVEIYSIQGCRIHLLNLIRSGFIYEVKHNFNRRKCPSRRKVMESSMGCTGQAFAALAGCNVILSICVAVLCAYIAPAAAGSSIHEVKAYLNGVDAHSILAPSTLFVKVCPSINSILTL</sequence>
<evidence type="ECO:0000256" key="2">
    <source>
        <dbReference type="ARBA" id="ARBA00023122"/>
    </source>
</evidence>
<reference evidence="4 5" key="1">
    <citation type="journal article" date="2018" name="Mol. Plant">
        <title>The genome of Artemisia annua provides insight into the evolution of Asteraceae family and artemisinin biosynthesis.</title>
        <authorList>
            <person name="Shen Q."/>
            <person name="Zhang L."/>
            <person name="Liao Z."/>
            <person name="Wang S."/>
            <person name="Yan T."/>
            <person name="Shi P."/>
            <person name="Liu M."/>
            <person name="Fu X."/>
            <person name="Pan Q."/>
            <person name="Wang Y."/>
            <person name="Lv Z."/>
            <person name="Lu X."/>
            <person name="Zhang F."/>
            <person name="Jiang W."/>
            <person name="Ma Y."/>
            <person name="Chen M."/>
            <person name="Hao X."/>
            <person name="Li L."/>
            <person name="Tang Y."/>
            <person name="Lv G."/>
            <person name="Zhou Y."/>
            <person name="Sun X."/>
            <person name="Brodelius P.E."/>
            <person name="Rose J.K.C."/>
            <person name="Tang K."/>
        </authorList>
    </citation>
    <scope>NUCLEOTIDE SEQUENCE [LARGE SCALE GENOMIC DNA]</scope>
    <source>
        <strain evidence="5">cv. Huhao1</strain>
        <tissue evidence="4">Leaf</tissue>
    </source>
</reference>
<protein>
    <submittedName>
        <fullName evidence="4">Chloride channel protein</fullName>
    </submittedName>
</protein>
<dbReference type="GO" id="GO:0015108">
    <property type="term" value="F:chloride transmembrane transporter activity"/>
    <property type="evidence" value="ECO:0007669"/>
    <property type="project" value="TreeGrafter"/>
</dbReference>
<keyword evidence="5" id="KW-1185">Reference proteome</keyword>
<gene>
    <name evidence="4" type="ORF">CTI12_AA256930</name>
</gene>
<dbReference type="SUPFAM" id="SSF81340">
    <property type="entry name" value="Clc chloride channel"/>
    <property type="match status" value="1"/>
</dbReference>
<dbReference type="PANTHER" id="PTHR11689">
    <property type="entry name" value="CHLORIDE CHANNEL PROTEIN CLC FAMILY MEMBER"/>
    <property type="match status" value="1"/>
</dbReference>
<keyword evidence="1" id="KW-0677">Repeat</keyword>
<dbReference type="AlphaFoldDB" id="A0A2U1NKC7"/>
<dbReference type="Proteomes" id="UP000245207">
    <property type="component" value="Unassembled WGS sequence"/>
</dbReference>
<dbReference type="OrthoDB" id="428525at2759"/>
<dbReference type="STRING" id="35608.A0A2U1NKC7"/>
<dbReference type="Gene3D" id="1.10.3080.10">
    <property type="entry name" value="Clc chloride channel"/>
    <property type="match status" value="1"/>
</dbReference>
<keyword evidence="2" id="KW-0129">CBS domain</keyword>
<dbReference type="GO" id="GO:0009705">
    <property type="term" value="C:plant-type vacuole membrane"/>
    <property type="evidence" value="ECO:0007669"/>
    <property type="project" value="TreeGrafter"/>
</dbReference>
<name>A0A2U1NKC7_ARTAN</name>
<organism evidence="4 5">
    <name type="scientific">Artemisia annua</name>
    <name type="common">Sweet wormwood</name>
    <dbReference type="NCBI Taxonomy" id="35608"/>
    <lineage>
        <taxon>Eukaryota</taxon>
        <taxon>Viridiplantae</taxon>
        <taxon>Streptophyta</taxon>
        <taxon>Embryophyta</taxon>
        <taxon>Tracheophyta</taxon>
        <taxon>Spermatophyta</taxon>
        <taxon>Magnoliopsida</taxon>
        <taxon>eudicotyledons</taxon>
        <taxon>Gunneridae</taxon>
        <taxon>Pentapetalae</taxon>
        <taxon>asterids</taxon>
        <taxon>campanulids</taxon>
        <taxon>Asterales</taxon>
        <taxon>Asteraceae</taxon>
        <taxon>Asteroideae</taxon>
        <taxon>Anthemideae</taxon>
        <taxon>Artemisiinae</taxon>
        <taxon>Artemisia</taxon>
    </lineage>
</organism>
<comment type="caution">
    <text evidence="4">The sequence shown here is derived from an EMBL/GenBank/DDBJ whole genome shotgun (WGS) entry which is preliminary data.</text>
</comment>
<proteinExistence type="predicted"/>
<dbReference type="InterPro" id="IPR051280">
    <property type="entry name" value="Cl-channel/antiporter"/>
</dbReference>
<evidence type="ECO:0000313" key="4">
    <source>
        <dbReference type="EMBL" id="PWA73964.1"/>
    </source>
</evidence>
<evidence type="ECO:0000256" key="3">
    <source>
        <dbReference type="SAM" id="Phobius"/>
    </source>
</evidence>
<accession>A0A2U1NKC7</accession>
<dbReference type="PANTHER" id="PTHR11689:SF144">
    <property type="entry name" value="CHLORIDE CHANNEL PROTEIN"/>
    <property type="match status" value="1"/>
</dbReference>
<feature type="transmembrane region" description="Helical" evidence="3">
    <location>
        <begin position="66"/>
        <end position="89"/>
    </location>
</feature>
<evidence type="ECO:0000313" key="5">
    <source>
        <dbReference type="Proteomes" id="UP000245207"/>
    </source>
</evidence>
<dbReference type="InterPro" id="IPR014743">
    <property type="entry name" value="Cl-channel_core"/>
</dbReference>